<keyword evidence="8" id="KW-0966">Cell projection</keyword>
<reference evidence="8" key="1">
    <citation type="journal article" date="2023" name="J. Hazard. Mater.">
        <title>Anaerobic biodegradation of pyrene and benzo[a]pyrene by a new sulfate-reducing Desulforamulus aquiferis strain DSA.</title>
        <authorList>
            <person name="Zhang Z."/>
            <person name="Sun J."/>
            <person name="Gong X."/>
            <person name="Wang C."/>
            <person name="Wang H."/>
        </authorList>
    </citation>
    <scope>NUCLEOTIDE SEQUENCE</scope>
    <source>
        <strain evidence="8">DSA</strain>
    </source>
</reference>
<dbReference type="RefSeq" id="WP_304544181.1">
    <property type="nucleotide sequence ID" value="NZ_JARPTC010000021.1"/>
</dbReference>
<keyword evidence="9" id="KW-1185">Reference proteome</keyword>
<keyword evidence="8" id="KW-0282">Flagellum</keyword>
<reference evidence="8" key="2">
    <citation type="submission" date="2023-03" db="EMBL/GenBank/DDBJ databases">
        <authorList>
            <person name="Zhang Z."/>
        </authorList>
    </citation>
    <scope>NUCLEOTIDE SEQUENCE</scope>
    <source>
        <strain evidence="8">DSA</strain>
    </source>
</reference>
<keyword evidence="5" id="KW-0805">Transcription regulation</keyword>
<evidence type="ECO:0000256" key="1">
    <source>
        <dbReference type="ARBA" id="ARBA00005322"/>
    </source>
</evidence>
<keyword evidence="6" id="KW-0804">Transcription</keyword>
<evidence type="ECO:0000256" key="5">
    <source>
        <dbReference type="ARBA" id="ARBA00023015"/>
    </source>
</evidence>
<keyword evidence="3" id="KW-0678">Repressor</keyword>
<comment type="caution">
    <text evidence="8">The sequence shown here is derived from an EMBL/GenBank/DDBJ whole genome shotgun (WGS) entry which is preliminary data.</text>
</comment>
<gene>
    <name evidence="8" type="primary">flgM</name>
    <name evidence="8" type="ORF">P6N53_14020</name>
</gene>
<dbReference type="InterPro" id="IPR035890">
    <property type="entry name" value="Anti-sigma-28_factor_FlgM_sf"/>
</dbReference>
<keyword evidence="8" id="KW-0969">Cilium</keyword>
<name>A0AAW7ZGL6_9FIRM</name>
<dbReference type="GO" id="GO:0044781">
    <property type="term" value="P:bacterial-type flagellum organization"/>
    <property type="evidence" value="ECO:0007669"/>
    <property type="project" value="UniProtKB-KW"/>
</dbReference>
<dbReference type="InterPro" id="IPR031316">
    <property type="entry name" value="FlgM_C"/>
</dbReference>
<evidence type="ECO:0000256" key="6">
    <source>
        <dbReference type="ARBA" id="ARBA00023163"/>
    </source>
</evidence>
<dbReference type="Pfam" id="PF04316">
    <property type="entry name" value="FlgM"/>
    <property type="match status" value="1"/>
</dbReference>
<dbReference type="InterPro" id="IPR007412">
    <property type="entry name" value="FlgM"/>
</dbReference>
<evidence type="ECO:0000256" key="2">
    <source>
        <dbReference type="ARBA" id="ARBA00017823"/>
    </source>
</evidence>
<evidence type="ECO:0000256" key="4">
    <source>
        <dbReference type="ARBA" id="ARBA00022795"/>
    </source>
</evidence>
<accession>A0AAW7ZGL6</accession>
<dbReference type="AlphaFoldDB" id="A0AAW7ZGL6"/>
<dbReference type="EMBL" id="JARPTC010000021">
    <property type="protein sequence ID" value="MDO7788339.1"/>
    <property type="molecule type" value="Genomic_DNA"/>
</dbReference>
<keyword evidence="4" id="KW-1005">Bacterial flagellum biogenesis</keyword>
<feature type="domain" description="Anti-sigma-28 factor FlgM C-terminal" evidence="7">
    <location>
        <begin position="36"/>
        <end position="89"/>
    </location>
</feature>
<protein>
    <recommendedName>
        <fullName evidence="2">Negative regulator of flagellin synthesis</fullName>
    </recommendedName>
</protein>
<dbReference type="Proteomes" id="UP001172911">
    <property type="component" value="Unassembled WGS sequence"/>
</dbReference>
<evidence type="ECO:0000259" key="7">
    <source>
        <dbReference type="Pfam" id="PF04316"/>
    </source>
</evidence>
<evidence type="ECO:0000313" key="8">
    <source>
        <dbReference type="EMBL" id="MDO7788339.1"/>
    </source>
</evidence>
<proteinExistence type="inferred from homology"/>
<dbReference type="NCBIfam" id="TIGR03824">
    <property type="entry name" value="FlgM_jcvi"/>
    <property type="match status" value="1"/>
</dbReference>
<organism evidence="8 9">
    <name type="scientific">Desulforamulus aquiferis</name>
    <dbReference type="NCBI Taxonomy" id="1397668"/>
    <lineage>
        <taxon>Bacteria</taxon>
        <taxon>Bacillati</taxon>
        <taxon>Bacillota</taxon>
        <taxon>Clostridia</taxon>
        <taxon>Eubacteriales</taxon>
        <taxon>Peptococcaceae</taxon>
        <taxon>Desulforamulus</taxon>
    </lineage>
</organism>
<dbReference type="SUPFAM" id="SSF101498">
    <property type="entry name" value="Anti-sigma factor FlgM"/>
    <property type="match status" value="1"/>
</dbReference>
<comment type="similarity">
    <text evidence="1">Belongs to the FlgM family.</text>
</comment>
<evidence type="ECO:0000256" key="3">
    <source>
        <dbReference type="ARBA" id="ARBA00022491"/>
    </source>
</evidence>
<sequence>MKINGYTPLNNVLKAYNQNKTDKTMVKDKKSVTQEDSVQLSGEAKFKKEIESTLRELPEVREELVSKIKRDINSGAYKIDSDKIAAEIIKERLLDEKI</sequence>
<evidence type="ECO:0000313" key="9">
    <source>
        <dbReference type="Proteomes" id="UP001172911"/>
    </source>
</evidence>
<dbReference type="GO" id="GO:0045892">
    <property type="term" value="P:negative regulation of DNA-templated transcription"/>
    <property type="evidence" value="ECO:0007669"/>
    <property type="project" value="InterPro"/>
</dbReference>